<evidence type="ECO:0000256" key="1">
    <source>
        <dbReference type="ARBA" id="ARBA00022737"/>
    </source>
</evidence>
<name>A0A8B8KHW4_ABRPR</name>
<evidence type="ECO:0000259" key="7">
    <source>
        <dbReference type="Pfam" id="PF18052"/>
    </source>
</evidence>
<gene>
    <name evidence="9" type="primary">LOC113855401</name>
</gene>
<dbReference type="FunFam" id="3.40.50.300:FF:001091">
    <property type="entry name" value="Probable disease resistance protein At1g61300"/>
    <property type="match status" value="1"/>
</dbReference>
<dbReference type="RefSeq" id="XP_027342833.1">
    <property type="nucleotide sequence ID" value="XM_027487032.1"/>
</dbReference>
<reference evidence="8" key="1">
    <citation type="journal article" date="2019" name="Toxins">
        <title>Detection of Abrin-Like and Prepropulchellin-Like Toxin Genes and Transcripts Using Whole Genome Sequencing and Full-Length Transcript Sequencing of Abrus precatorius.</title>
        <authorList>
            <person name="Hovde B.T."/>
            <person name="Daligault H.E."/>
            <person name="Hanschen E.R."/>
            <person name="Kunde Y.A."/>
            <person name="Johnson M.B."/>
            <person name="Starkenburg S.R."/>
            <person name="Johnson S.L."/>
        </authorList>
    </citation>
    <scope>NUCLEOTIDE SEQUENCE [LARGE SCALE GENOMIC DNA]</scope>
</reference>
<dbReference type="AlphaFoldDB" id="A0A8B8KHW4"/>
<dbReference type="GO" id="GO:0006952">
    <property type="term" value="P:defense response"/>
    <property type="evidence" value="ECO:0007669"/>
    <property type="project" value="UniProtKB-KW"/>
</dbReference>
<dbReference type="Pfam" id="PF00931">
    <property type="entry name" value="NB-ARC"/>
    <property type="match status" value="1"/>
</dbReference>
<dbReference type="PANTHER" id="PTHR36766">
    <property type="entry name" value="PLANT BROAD-SPECTRUM MILDEW RESISTANCE PROTEIN RPW8"/>
    <property type="match status" value="1"/>
</dbReference>
<feature type="domain" description="Disease resistance N-terminal" evidence="7">
    <location>
        <begin position="40"/>
        <end position="104"/>
    </location>
</feature>
<keyword evidence="4" id="KW-0067">ATP-binding</keyword>
<dbReference type="Gene3D" id="1.20.5.4130">
    <property type="match status" value="1"/>
</dbReference>
<keyword evidence="8" id="KW-1185">Reference proteome</keyword>
<keyword evidence="5" id="KW-0175">Coiled coil</keyword>
<evidence type="ECO:0000313" key="9">
    <source>
        <dbReference type="RefSeq" id="XP_027342833.1"/>
    </source>
</evidence>
<keyword evidence="2" id="KW-0547">Nucleotide-binding</keyword>
<dbReference type="PRINTS" id="PR00364">
    <property type="entry name" value="DISEASERSIST"/>
</dbReference>
<keyword evidence="3" id="KW-0611">Plant defense</keyword>
<evidence type="ECO:0000256" key="2">
    <source>
        <dbReference type="ARBA" id="ARBA00022741"/>
    </source>
</evidence>
<dbReference type="SUPFAM" id="SSF52540">
    <property type="entry name" value="P-loop containing nucleoside triphosphate hydrolases"/>
    <property type="match status" value="1"/>
</dbReference>
<dbReference type="Proteomes" id="UP000694853">
    <property type="component" value="Unplaced"/>
</dbReference>
<dbReference type="InterPro" id="IPR027417">
    <property type="entry name" value="P-loop_NTPase"/>
</dbReference>
<reference evidence="9" key="2">
    <citation type="submission" date="2025-08" db="UniProtKB">
        <authorList>
            <consortium name="RefSeq"/>
        </authorList>
    </citation>
    <scope>IDENTIFICATION</scope>
    <source>
        <tissue evidence="9">Young leaves</tissue>
    </source>
</reference>
<dbReference type="Gene3D" id="3.40.50.300">
    <property type="entry name" value="P-loop containing nucleotide triphosphate hydrolases"/>
    <property type="match status" value="1"/>
</dbReference>
<evidence type="ECO:0000256" key="5">
    <source>
        <dbReference type="SAM" id="Coils"/>
    </source>
</evidence>
<evidence type="ECO:0000313" key="8">
    <source>
        <dbReference type="Proteomes" id="UP000694853"/>
    </source>
</evidence>
<dbReference type="PANTHER" id="PTHR36766:SF40">
    <property type="entry name" value="DISEASE RESISTANCE PROTEIN RGA3"/>
    <property type="match status" value="1"/>
</dbReference>
<evidence type="ECO:0000256" key="4">
    <source>
        <dbReference type="ARBA" id="ARBA00022840"/>
    </source>
</evidence>
<feature type="coiled-coil region" evidence="5">
    <location>
        <begin position="41"/>
        <end position="92"/>
    </location>
</feature>
<sequence>MALAMVGEPLISASVVILLERITSTEFRDFFASRSLNVSLLDELKIKLGALNAVLNDAEEKQITDDAVKTWLDDLKDAVLDAEDVLDEINTEYLRYKVEGESKSFTQVRSLFSSPFNTLNAKLEAISGRLEHFVKQKDILGLQSVYRRVSYSISTDSLVEPVVVAREDDKAKLLNMLLSDVDANSNNIEVITILGMGGRGKTTLAQYLYNDSEVQKHFDLKAWVRVSDVHDVFKVTKQIAESVLSKDCTGTNPDVLRVELKNSLKYKKILLVLDDLCNDEYNDWNQLIAAFTSGKRGSRIIVTTRQQEVAKFTHTFPTYELKSLTGKLLEDTGNLCI</sequence>
<proteinExistence type="predicted"/>
<feature type="domain" description="NB-ARC" evidence="6">
    <location>
        <begin position="170"/>
        <end position="315"/>
    </location>
</feature>
<organism evidence="8 9">
    <name type="scientific">Abrus precatorius</name>
    <name type="common">Indian licorice</name>
    <name type="synonym">Glycine abrus</name>
    <dbReference type="NCBI Taxonomy" id="3816"/>
    <lineage>
        <taxon>Eukaryota</taxon>
        <taxon>Viridiplantae</taxon>
        <taxon>Streptophyta</taxon>
        <taxon>Embryophyta</taxon>
        <taxon>Tracheophyta</taxon>
        <taxon>Spermatophyta</taxon>
        <taxon>Magnoliopsida</taxon>
        <taxon>eudicotyledons</taxon>
        <taxon>Gunneridae</taxon>
        <taxon>Pentapetalae</taxon>
        <taxon>rosids</taxon>
        <taxon>fabids</taxon>
        <taxon>Fabales</taxon>
        <taxon>Fabaceae</taxon>
        <taxon>Papilionoideae</taxon>
        <taxon>50 kb inversion clade</taxon>
        <taxon>NPAAA clade</taxon>
        <taxon>indigoferoid/millettioid clade</taxon>
        <taxon>Abreae</taxon>
        <taxon>Abrus</taxon>
    </lineage>
</organism>
<dbReference type="Pfam" id="PF18052">
    <property type="entry name" value="Rx_N"/>
    <property type="match status" value="1"/>
</dbReference>
<evidence type="ECO:0000259" key="6">
    <source>
        <dbReference type="Pfam" id="PF00931"/>
    </source>
</evidence>
<accession>A0A8B8KHW4</accession>
<dbReference type="OrthoDB" id="1700985at2759"/>
<dbReference type="GeneID" id="113855401"/>
<dbReference type="KEGG" id="aprc:113855401"/>
<dbReference type="GO" id="GO:0005524">
    <property type="term" value="F:ATP binding"/>
    <property type="evidence" value="ECO:0007669"/>
    <property type="project" value="UniProtKB-KW"/>
</dbReference>
<dbReference type="InterPro" id="IPR002182">
    <property type="entry name" value="NB-ARC"/>
</dbReference>
<dbReference type="InterPro" id="IPR041118">
    <property type="entry name" value="Rx_N"/>
</dbReference>
<dbReference type="GO" id="GO:0043531">
    <property type="term" value="F:ADP binding"/>
    <property type="evidence" value="ECO:0007669"/>
    <property type="project" value="InterPro"/>
</dbReference>
<evidence type="ECO:0000256" key="3">
    <source>
        <dbReference type="ARBA" id="ARBA00022821"/>
    </source>
</evidence>
<protein>
    <submittedName>
        <fullName evidence="9">Disease resistance RPP13-like protein 1</fullName>
    </submittedName>
</protein>
<keyword evidence="1" id="KW-0677">Repeat</keyword>